<dbReference type="EMBL" id="GBXM01102839">
    <property type="protein sequence ID" value="JAH05738.1"/>
    <property type="molecule type" value="Transcribed_RNA"/>
</dbReference>
<organism evidence="2">
    <name type="scientific">Anguilla anguilla</name>
    <name type="common">European freshwater eel</name>
    <name type="synonym">Muraena anguilla</name>
    <dbReference type="NCBI Taxonomy" id="7936"/>
    <lineage>
        <taxon>Eukaryota</taxon>
        <taxon>Metazoa</taxon>
        <taxon>Chordata</taxon>
        <taxon>Craniata</taxon>
        <taxon>Vertebrata</taxon>
        <taxon>Euteleostomi</taxon>
        <taxon>Actinopterygii</taxon>
        <taxon>Neopterygii</taxon>
        <taxon>Teleostei</taxon>
        <taxon>Anguilliformes</taxon>
        <taxon>Anguillidae</taxon>
        <taxon>Anguilla</taxon>
    </lineage>
</organism>
<dbReference type="AlphaFoldDB" id="A0A0E9PPJ2"/>
<name>A0A0E9PPJ2_ANGAN</name>
<reference evidence="2" key="2">
    <citation type="journal article" date="2015" name="Fish Shellfish Immunol.">
        <title>Early steps in the European eel (Anguilla anguilla)-Vibrio vulnificus interaction in the gills: Role of the RtxA13 toxin.</title>
        <authorList>
            <person name="Callol A."/>
            <person name="Pajuelo D."/>
            <person name="Ebbesson L."/>
            <person name="Teles M."/>
            <person name="MacKenzie S."/>
            <person name="Amaro C."/>
        </authorList>
    </citation>
    <scope>NUCLEOTIDE SEQUENCE</scope>
</reference>
<feature type="signal peptide" evidence="1">
    <location>
        <begin position="1"/>
        <end position="23"/>
    </location>
</feature>
<sequence>MCACACACACLCVCISHVHLATSRFIRCLTSSDHSIGTDSRH</sequence>
<accession>A0A0E9PPJ2</accession>
<evidence type="ECO:0000256" key="1">
    <source>
        <dbReference type="SAM" id="SignalP"/>
    </source>
</evidence>
<protein>
    <submittedName>
        <fullName evidence="2">Uncharacterized protein</fullName>
    </submittedName>
</protein>
<keyword evidence="1" id="KW-0732">Signal</keyword>
<feature type="chain" id="PRO_5002430995" evidence="1">
    <location>
        <begin position="24"/>
        <end position="42"/>
    </location>
</feature>
<reference evidence="2" key="1">
    <citation type="submission" date="2014-11" db="EMBL/GenBank/DDBJ databases">
        <authorList>
            <person name="Amaro Gonzalez C."/>
        </authorList>
    </citation>
    <scope>NUCLEOTIDE SEQUENCE</scope>
</reference>
<evidence type="ECO:0000313" key="2">
    <source>
        <dbReference type="EMBL" id="JAH05738.1"/>
    </source>
</evidence>
<proteinExistence type="predicted"/>